<dbReference type="GeneID" id="85022349"/>
<reference evidence="1 2" key="1">
    <citation type="submission" date="2020-03" db="EMBL/GenBank/DDBJ databases">
        <title>Isolation of cellulose-producing strains, genome characterization and application of the synthesized cellulose films as an economical and sustainable material for piezoelectric sensor construction.</title>
        <authorList>
            <person name="Mangayil R.K."/>
        </authorList>
    </citation>
    <scope>NUCLEOTIDE SEQUENCE [LARGE SCALE GENOMIC DNA]</scope>
    <source>
        <strain evidence="1 2">ENS 9a1a</strain>
    </source>
</reference>
<organism evidence="1 2">
    <name type="scientific">Komagataeibacter rhaeticus</name>
    <dbReference type="NCBI Taxonomy" id="215221"/>
    <lineage>
        <taxon>Bacteria</taxon>
        <taxon>Pseudomonadati</taxon>
        <taxon>Pseudomonadota</taxon>
        <taxon>Alphaproteobacteria</taxon>
        <taxon>Acetobacterales</taxon>
        <taxon>Acetobacteraceae</taxon>
        <taxon>Komagataeibacter</taxon>
    </lineage>
</organism>
<proteinExistence type="predicted"/>
<dbReference type="RefSeq" id="WP_139064323.1">
    <property type="nucleotide sequence ID" value="NZ_CALMTF010000108.1"/>
</dbReference>
<gene>
    <name evidence="1" type="ORF">GWK63_09290</name>
</gene>
<dbReference type="Pfam" id="PF00702">
    <property type="entry name" value="Hydrolase"/>
    <property type="match status" value="1"/>
</dbReference>
<dbReference type="InterPro" id="IPR023214">
    <property type="entry name" value="HAD_sf"/>
</dbReference>
<dbReference type="SUPFAM" id="SSF56784">
    <property type="entry name" value="HAD-like"/>
    <property type="match status" value="1"/>
</dbReference>
<dbReference type="Proteomes" id="UP000502533">
    <property type="component" value="Chromosome"/>
</dbReference>
<dbReference type="Gene3D" id="1.10.150.400">
    <property type="match status" value="1"/>
</dbReference>
<dbReference type="KEGG" id="kre:GWK63_09290"/>
<sequence>MNEIKSSHTVKLPVKDGCVYNKSIEKFISHFEIVSFDVFDTLLFRKTLRPEGIFHYIECKTNDKGFAERRIKAEEIARNINFMRHKSHETTLTDIYQVLYEDFVQQTQGMERELDAERHFLRCYTKNKEIYDIARSLNKKIIAISDMYLPAETINEFLEENGIFVDEIFCSSTYYKENIYKGNGSIYPLVCRELNISPEQIVHFGDNYNSDLAQSISSGISAVHTSTVMKELLSDSRLNLDTINIIKDKNNFESNIILGLMAKRHTEGYFDKNPSIKMFGYLYSGLLMIAFIKNILEISKKENIKKILLMTRDGFVIKRVMDALGISDIDYEIFWSSRRMCLAPLLSQPSQYDLAFPILFPYRDGASYNLKNDLERLYLKVPVDFKNIEEDDYATYIDKIKNMDVFWSHVIDDERDCYLGYLEEEIGSTPLSQVAFVDVGWGLSSHQAIDALLNKEITGFYVGTREGAYATPKIHGILFQEGKPTELSNAIMSGVELVELMFSDSSPSAIRMKKDGQKYYPVLETRNAADVSRDWYVHEIHHYMMDFISDISPYFSIMSADTLKDMSAESMFNIITNATSNEQEVLGEIPHAREVGHSNFLPISNWWRMEKPHVEPADEPQDNSPDPQAGWTQAEKDSFALYGRILPRSEKIGRQVLNPIVGKNRADWLIKTWNRNKRKIKSYMK</sequence>
<dbReference type="AlphaFoldDB" id="A0A181CBC6"/>
<evidence type="ECO:0000313" key="2">
    <source>
        <dbReference type="Proteomes" id="UP000502533"/>
    </source>
</evidence>
<accession>A0A181CBC6</accession>
<protein>
    <submittedName>
        <fullName evidence="1">Uncharacterized protein</fullName>
    </submittedName>
</protein>
<dbReference type="CDD" id="cd01427">
    <property type="entry name" value="HAD_like"/>
    <property type="match status" value="1"/>
</dbReference>
<evidence type="ECO:0000313" key="1">
    <source>
        <dbReference type="EMBL" id="QIP35636.1"/>
    </source>
</evidence>
<dbReference type="InterPro" id="IPR036412">
    <property type="entry name" value="HAD-like_sf"/>
</dbReference>
<name>A0A181CBC6_9PROT</name>
<dbReference type="EMBL" id="CP050139">
    <property type="protein sequence ID" value="QIP35636.1"/>
    <property type="molecule type" value="Genomic_DNA"/>
</dbReference>
<keyword evidence="2" id="KW-1185">Reference proteome</keyword>
<dbReference type="Gene3D" id="3.40.50.1000">
    <property type="entry name" value="HAD superfamily/HAD-like"/>
    <property type="match status" value="1"/>
</dbReference>